<proteinExistence type="inferred from homology"/>
<dbReference type="PANTHER" id="PTHR43400">
    <property type="entry name" value="FUMARATE REDUCTASE"/>
    <property type="match status" value="1"/>
</dbReference>
<dbReference type="NCBIfam" id="TIGR01813">
    <property type="entry name" value="flavo_cyto_c"/>
    <property type="match status" value="1"/>
</dbReference>
<dbReference type="Gene3D" id="3.90.700.10">
    <property type="entry name" value="Succinate dehydrogenase/fumarate reductase flavoprotein, catalytic domain"/>
    <property type="match status" value="1"/>
</dbReference>
<dbReference type="GO" id="GO:0010181">
    <property type="term" value="F:FMN binding"/>
    <property type="evidence" value="ECO:0007669"/>
    <property type="project" value="InterPro"/>
</dbReference>
<dbReference type="InterPro" id="IPR027477">
    <property type="entry name" value="Succ_DH/fumarate_Rdtase_cat_sf"/>
</dbReference>
<dbReference type="Gene3D" id="3.50.50.60">
    <property type="entry name" value="FAD/NAD(P)-binding domain"/>
    <property type="match status" value="1"/>
</dbReference>
<evidence type="ECO:0000256" key="1">
    <source>
        <dbReference type="ARBA" id="ARBA00022630"/>
    </source>
</evidence>
<dbReference type="EC" id="1.3.1.6" evidence="4"/>
<name>A0A8H4RS85_9HELO</name>
<dbReference type="OrthoDB" id="10252157at2759"/>
<evidence type="ECO:0000313" key="7">
    <source>
        <dbReference type="EMBL" id="KAF4635075.1"/>
    </source>
</evidence>
<reference evidence="7 8" key="1">
    <citation type="submission" date="2020-03" db="EMBL/GenBank/DDBJ databases">
        <title>Draft Genome Sequence of Cudoniella acicularis.</title>
        <authorList>
            <person name="Buettner E."/>
            <person name="Kellner H."/>
        </authorList>
    </citation>
    <scope>NUCLEOTIDE SEQUENCE [LARGE SCALE GENOMIC DNA]</scope>
    <source>
        <strain evidence="7 8">DSM 108380</strain>
    </source>
</reference>
<dbReference type="Proteomes" id="UP000566819">
    <property type="component" value="Unassembled WGS sequence"/>
</dbReference>
<keyword evidence="5" id="KW-0812">Transmembrane</keyword>
<feature type="domain" description="FAD-dependent oxidoreductase 2 FAD-binding" evidence="6">
    <location>
        <begin position="43"/>
        <end position="477"/>
    </location>
</feature>
<comment type="catalytic activity">
    <reaction evidence="4">
        <text>succinate + NAD(+) = fumarate + NADH + H(+)</text>
        <dbReference type="Rhea" id="RHEA:18281"/>
        <dbReference type="ChEBI" id="CHEBI:15378"/>
        <dbReference type="ChEBI" id="CHEBI:29806"/>
        <dbReference type="ChEBI" id="CHEBI:30031"/>
        <dbReference type="ChEBI" id="CHEBI:57540"/>
        <dbReference type="ChEBI" id="CHEBI:57945"/>
        <dbReference type="EC" id="1.3.1.6"/>
    </reaction>
</comment>
<evidence type="ECO:0000256" key="3">
    <source>
        <dbReference type="ARBA" id="ARBA00023002"/>
    </source>
</evidence>
<keyword evidence="2 4" id="KW-0274">FAD</keyword>
<dbReference type="GO" id="GO:0016156">
    <property type="term" value="F:fumarate reductase (NADH) activity"/>
    <property type="evidence" value="ECO:0007669"/>
    <property type="project" value="UniProtKB-EC"/>
</dbReference>
<evidence type="ECO:0000256" key="5">
    <source>
        <dbReference type="SAM" id="Phobius"/>
    </source>
</evidence>
<keyword evidence="5" id="KW-0472">Membrane</keyword>
<organism evidence="7 8">
    <name type="scientific">Cudoniella acicularis</name>
    <dbReference type="NCBI Taxonomy" id="354080"/>
    <lineage>
        <taxon>Eukaryota</taxon>
        <taxon>Fungi</taxon>
        <taxon>Dikarya</taxon>
        <taxon>Ascomycota</taxon>
        <taxon>Pezizomycotina</taxon>
        <taxon>Leotiomycetes</taxon>
        <taxon>Helotiales</taxon>
        <taxon>Tricladiaceae</taxon>
        <taxon>Cudoniella</taxon>
    </lineage>
</organism>
<evidence type="ECO:0000259" key="6">
    <source>
        <dbReference type="Pfam" id="PF00890"/>
    </source>
</evidence>
<protein>
    <recommendedName>
        <fullName evidence="4">Fumarate reductase</fullName>
        <ecNumber evidence="4">1.3.1.6</ecNumber>
    </recommendedName>
</protein>
<dbReference type="SUPFAM" id="SSF51905">
    <property type="entry name" value="FAD/NAD(P)-binding domain"/>
    <property type="match status" value="1"/>
</dbReference>
<feature type="transmembrane region" description="Helical" evidence="5">
    <location>
        <begin position="9"/>
        <end position="27"/>
    </location>
</feature>
<keyword evidence="1 4" id="KW-0285">Flavoprotein</keyword>
<dbReference type="InterPro" id="IPR003953">
    <property type="entry name" value="FAD-dep_OxRdtase_2_FAD-bd"/>
</dbReference>
<keyword evidence="5" id="KW-1133">Transmembrane helix</keyword>
<dbReference type="PANTHER" id="PTHR43400:SF12">
    <property type="entry name" value="FUMARATE REDUCTASE"/>
    <property type="match status" value="1"/>
</dbReference>
<dbReference type="SUPFAM" id="SSF56425">
    <property type="entry name" value="Succinate dehydrogenase/fumarate reductase flavoprotein, catalytic domain"/>
    <property type="match status" value="1"/>
</dbReference>
<dbReference type="InterPro" id="IPR050315">
    <property type="entry name" value="FAD-oxidoreductase_2"/>
</dbReference>
<evidence type="ECO:0000256" key="2">
    <source>
        <dbReference type="ARBA" id="ARBA00022827"/>
    </source>
</evidence>
<accession>A0A8H4RS85</accession>
<evidence type="ECO:0000256" key="4">
    <source>
        <dbReference type="RuleBase" id="RU366062"/>
    </source>
</evidence>
<dbReference type="InterPro" id="IPR010960">
    <property type="entry name" value="Flavocytochrome_c"/>
</dbReference>
<dbReference type="AlphaFoldDB" id="A0A8H4RS85"/>
<sequence>MSRTRVIKIVFYSLLIAATSMILRSFMSSMSKIPVQTSTSKHAIVVGSGIAGLTAASQLVARGLPVYLLERSAKPGGNSIKASSGINGAPTKYQPGPPFSDKSFYEDTVKSAGAVISIARKQRESLISTLTNSSTDAVSWLVDNKGIDLSVVAQLGGHSFPRTHRGAGQTPPGASIVLTLLKSLKESPLFNLETSCQVTKVLKDGSDVTGVQYSCDGQVKVLHGPIVFASGGFGGDAEGMLAQYRPDLAGFPSTNDPRHGSQSLLTEVGAQLLDMDLVQVHPTSFLDPKDVSNPVKFLAAEVLRGEGGLLLRTGKRFINEMETRKNVTDAITKVAANSVSPRQWEVELVLDEGVYNNASSHIDFYVWKGLMRKTTASELGVEAQSSIEEYAKAAAGHIVDPFGREYFGHWKLRDVLPDSVVYVGLITPAVHFTMGGVIISPHSEVLDASSKPIKGLWAAGEVTGGIHGENRLGGSSLLECVVFGKIAGEQAANYLEGI</sequence>
<comment type="caution">
    <text evidence="7">The sequence shown here is derived from an EMBL/GenBank/DDBJ whole genome shotgun (WGS) entry which is preliminary data.</text>
</comment>
<keyword evidence="8" id="KW-1185">Reference proteome</keyword>
<comment type="function">
    <text evidence="4">Irreversibly catalyzes the reduction of fumarate to succinate.</text>
</comment>
<dbReference type="EMBL" id="JAAMPI010000143">
    <property type="protein sequence ID" value="KAF4635075.1"/>
    <property type="molecule type" value="Genomic_DNA"/>
</dbReference>
<keyword evidence="3 4" id="KW-0560">Oxidoreductase</keyword>
<dbReference type="InterPro" id="IPR036188">
    <property type="entry name" value="FAD/NAD-bd_sf"/>
</dbReference>
<dbReference type="Pfam" id="PF00890">
    <property type="entry name" value="FAD_binding_2"/>
    <property type="match status" value="1"/>
</dbReference>
<comment type="similarity">
    <text evidence="4">Belongs to the FAD-dependent oxidoreductase 2 family. FRD/SDH subfamily.</text>
</comment>
<evidence type="ECO:0000313" key="8">
    <source>
        <dbReference type="Proteomes" id="UP000566819"/>
    </source>
</evidence>
<gene>
    <name evidence="7" type="ORF">G7Y89_g3037</name>
</gene>
<comment type="cofactor">
    <cofactor evidence="4">
        <name>FAD</name>
        <dbReference type="ChEBI" id="CHEBI:57692"/>
    </cofactor>
    <text evidence="4">Binds 1 FAD per monomer.</text>
</comment>